<name>A0A2V1DQ78_9PLEO</name>
<gene>
    <name evidence="1" type="ORF">DM02DRAFT_527760</name>
</gene>
<dbReference type="AlphaFoldDB" id="A0A2V1DQ78"/>
<keyword evidence="2" id="KW-1185">Reference proteome</keyword>
<dbReference type="Proteomes" id="UP000244855">
    <property type="component" value="Unassembled WGS sequence"/>
</dbReference>
<evidence type="ECO:0000313" key="1">
    <source>
        <dbReference type="EMBL" id="PVI00022.1"/>
    </source>
</evidence>
<proteinExistence type="predicted"/>
<sequence length="267" mass="30204">MAAISQLDLPLYHVNLSLIAYLDSAIGIDPEHMINVIAFSTADSIYVRSSVVQDPHKSLREGLSQIRRIFGNVGKPGITLMVPPSEVMVREFDPASWRIASYSPFDWIPLDSFKNTSAHLSFTEYQMKVYDGARGMHDSQLSFIEPVLSVRDKGSWVADINPLVFGPYCTHLFFECDHPKNQPPKDHNKELTVVDSWEELLDLPGGDFVIRTGGNWVARFALTLVTHQKLLETGLGFRVLVCPEEVCWTCALSEPRRFSQMRNVFIF</sequence>
<dbReference type="OrthoDB" id="5354164at2759"/>
<accession>A0A2V1DQ78</accession>
<dbReference type="EMBL" id="KZ805380">
    <property type="protein sequence ID" value="PVI00022.1"/>
    <property type="molecule type" value="Genomic_DNA"/>
</dbReference>
<reference evidence="1 2" key="1">
    <citation type="journal article" date="2018" name="Sci. Rep.">
        <title>Comparative genomics provides insights into the lifestyle and reveals functional heterogeneity of dark septate endophytic fungi.</title>
        <authorList>
            <person name="Knapp D.G."/>
            <person name="Nemeth J.B."/>
            <person name="Barry K."/>
            <person name="Hainaut M."/>
            <person name="Henrissat B."/>
            <person name="Johnson J."/>
            <person name="Kuo A."/>
            <person name="Lim J.H.P."/>
            <person name="Lipzen A."/>
            <person name="Nolan M."/>
            <person name="Ohm R.A."/>
            <person name="Tamas L."/>
            <person name="Grigoriev I.V."/>
            <person name="Spatafora J.W."/>
            <person name="Nagy L.G."/>
            <person name="Kovacs G.M."/>
        </authorList>
    </citation>
    <scope>NUCLEOTIDE SEQUENCE [LARGE SCALE GENOMIC DNA]</scope>
    <source>
        <strain evidence="1 2">DSE2036</strain>
    </source>
</reference>
<organism evidence="1 2">
    <name type="scientific">Periconia macrospinosa</name>
    <dbReference type="NCBI Taxonomy" id="97972"/>
    <lineage>
        <taxon>Eukaryota</taxon>
        <taxon>Fungi</taxon>
        <taxon>Dikarya</taxon>
        <taxon>Ascomycota</taxon>
        <taxon>Pezizomycotina</taxon>
        <taxon>Dothideomycetes</taxon>
        <taxon>Pleosporomycetidae</taxon>
        <taxon>Pleosporales</taxon>
        <taxon>Massarineae</taxon>
        <taxon>Periconiaceae</taxon>
        <taxon>Periconia</taxon>
    </lineage>
</organism>
<protein>
    <submittedName>
        <fullName evidence="1">Uncharacterized protein</fullName>
    </submittedName>
</protein>
<evidence type="ECO:0000313" key="2">
    <source>
        <dbReference type="Proteomes" id="UP000244855"/>
    </source>
</evidence>